<organism evidence="1 2">
    <name type="scientific">Stentor coeruleus</name>
    <dbReference type="NCBI Taxonomy" id="5963"/>
    <lineage>
        <taxon>Eukaryota</taxon>
        <taxon>Sar</taxon>
        <taxon>Alveolata</taxon>
        <taxon>Ciliophora</taxon>
        <taxon>Postciliodesmatophora</taxon>
        <taxon>Heterotrichea</taxon>
        <taxon>Heterotrichida</taxon>
        <taxon>Stentoridae</taxon>
        <taxon>Stentor</taxon>
    </lineage>
</organism>
<dbReference type="EMBL" id="MPUH01000192">
    <property type="protein sequence ID" value="OMJ86881.1"/>
    <property type="molecule type" value="Genomic_DNA"/>
</dbReference>
<protein>
    <submittedName>
        <fullName evidence="1">Uncharacterized protein</fullName>
    </submittedName>
</protein>
<dbReference type="OrthoDB" id="285200at2759"/>
<name>A0A1R2CCZ6_9CILI</name>
<accession>A0A1R2CCZ6</accession>
<evidence type="ECO:0000313" key="2">
    <source>
        <dbReference type="Proteomes" id="UP000187209"/>
    </source>
</evidence>
<reference evidence="1 2" key="1">
    <citation type="submission" date="2016-11" db="EMBL/GenBank/DDBJ databases">
        <title>The macronuclear genome of Stentor coeruleus: a giant cell with tiny introns.</title>
        <authorList>
            <person name="Slabodnick M."/>
            <person name="Ruby J.G."/>
            <person name="Reiff S.B."/>
            <person name="Swart E.C."/>
            <person name="Gosai S."/>
            <person name="Prabakaran S."/>
            <person name="Witkowska E."/>
            <person name="Larue G.E."/>
            <person name="Fisher S."/>
            <person name="Freeman R.M."/>
            <person name="Gunawardena J."/>
            <person name="Chu W."/>
            <person name="Stover N.A."/>
            <person name="Gregory B.D."/>
            <person name="Nowacki M."/>
            <person name="Derisi J."/>
            <person name="Roy S.W."/>
            <person name="Marshall W.F."/>
            <person name="Sood P."/>
        </authorList>
    </citation>
    <scope>NUCLEOTIDE SEQUENCE [LARGE SCALE GENOMIC DNA]</scope>
    <source>
        <strain evidence="1">WM001</strain>
    </source>
</reference>
<keyword evidence="2" id="KW-1185">Reference proteome</keyword>
<sequence>MCNLNILCKVTDGSCKCCVSKPTGIVKPVPIPLINPQEGVLIMSLFKIITQQNEMIKKISEDARLTAEKINTLSQNLGLKQCKTVECASEEVTNSEKLLKILCGEGALHDYSLELANELPKPAFKEKAFSMILQIVDNKGQKVVLPNVVGFTIMLFTTESPPKLMKINTSGDKIMRGTSEADGNSTVLFRKIVIKEVTSHFRNGCFFLVVAPKDCNSIKPLIVPNFVIKARKLMSDGSLKKKIKINEEIVSPEEISN</sequence>
<evidence type="ECO:0000313" key="1">
    <source>
        <dbReference type="EMBL" id="OMJ86881.1"/>
    </source>
</evidence>
<dbReference type="AlphaFoldDB" id="A0A1R2CCZ6"/>
<dbReference type="Proteomes" id="UP000187209">
    <property type="component" value="Unassembled WGS sequence"/>
</dbReference>
<gene>
    <name evidence="1" type="ORF">SteCoe_11517</name>
</gene>
<proteinExistence type="predicted"/>
<comment type="caution">
    <text evidence="1">The sequence shown here is derived from an EMBL/GenBank/DDBJ whole genome shotgun (WGS) entry which is preliminary data.</text>
</comment>